<dbReference type="InterPro" id="IPR018770">
    <property type="entry name" value="ChloroindolylP_hydrolase"/>
</dbReference>
<sequence>MAGAILHWLSFGSDPMSDKGMEGIDSFQQDRVARIVAEGEDYLRAMRDAILRTGDRRLEARVHMFGATARELFKQIEENPGEISNARRYLGVYLMGARDATVKFADLYTQTRDPKAREDYETLLADLETNFAARTRQMIEGSRTNLDIEMQVLRDRLAREGIRTEGGPADSAEPPALDFRSQDVPGNLVMPNKDRDREPR</sequence>
<proteinExistence type="predicted"/>
<dbReference type="Proteomes" id="UP001243846">
    <property type="component" value="Unassembled WGS sequence"/>
</dbReference>
<comment type="caution">
    <text evidence="2">The sequence shown here is derived from an EMBL/GenBank/DDBJ whole genome shotgun (WGS) entry which is preliminary data.</text>
</comment>
<dbReference type="EMBL" id="JAUFRC010000001">
    <property type="protein sequence ID" value="MDN3710786.1"/>
    <property type="molecule type" value="Genomic_DNA"/>
</dbReference>
<organism evidence="2 3">
    <name type="scientific">Paracoccus cavernae</name>
    <dbReference type="NCBI Taxonomy" id="1571207"/>
    <lineage>
        <taxon>Bacteria</taxon>
        <taxon>Pseudomonadati</taxon>
        <taxon>Pseudomonadota</taxon>
        <taxon>Alphaproteobacteria</taxon>
        <taxon>Rhodobacterales</taxon>
        <taxon>Paracoccaceae</taxon>
        <taxon>Paracoccus</taxon>
    </lineage>
</organism>
<evidence type="ECO:0000313" key="2">
    <source>
        <dbReference type="EMBL" id="MDN3710786.1"/>
    </source>
</evidence>
<protein>
    <submittedName>
        <fullName evidence="2">5-bromo-4-chloroindolyl phosphate hydrolysis family protein</fullName>
    </submittedName>
</protein>
<dbReference type="RefSeq" id="WP_377786170.1">
    <property type="nucleotide sequence ID" value="NZ_JBHUOC010000001.1"/>
</dbReference>
<gene>
    <name evidence="2" type="ORF">QWZ10_01160</name>
</gene>
<feature type="region of interest" description="Disordered" evidence="1">
    <location>
        <begin position="160"/>
        <end position="200"/>
    </location>
</feature>
<accession>A0ABT8D315</accession>
<keyword evidence="3" id="KW-1185">Reference proteome</keyword>
<evidence type="ECO:0000256" key="1">
    <source>
        <dbReference type="SAM" id="MobiDB-lite"/>
    </source>
</evidence>
<evidence type="ECO:0000313" key="3">
    <source>
        <dbReference type="Proteomes" id="UP001243846"/>
    </source>
</evidence>
<dbReference type="Pfam" id="PF10112">
    <property type="entry name" value="Halogen_Hydrol"/>
    <property type="match status" value="1"/>
</dbReference>
<reference evidence="3" key="1">
    <citation type="journal article" date="2019" name="Int. J. Syst. Evol. Microbiol.">
        <title>The Global Catalogue of Microorganisms (GCM) 10K type strain sequencing project: providing services to taxonomists for standard genome sequencing and annotation.</title>
        <authorList>
            <consortium name="The Broad Institute Genomics Platform"/>
            <consortium name="The Broad Institute Genome Sequencing Center for Infectious Disease"/>
            <person name="Wu L."/>
            <person name="Ma J."/>
        </authorList>
    </citation>
    <scope>NUCLEOTIDE SEQUENCE [LARGE SCALE GENOMIC DNA]</scope>
    <source>
        <strain evidence="3">CECT 8482</strain>
    </source>
</reference>
<name>A0ABT8D315_9RHOB</name>